<dbReference type="GO" id="GO:0003677">
    <property type="term" value="F:DNA binding"/>
    <property type="evidence" value="ECO:0007669"/>
    <property type="project" value="InterPro"/>
</dbReference>
<dbReference type="InterPro" id="IPR003346">
    <property type="entry name" value="Transposase_20"/>
</dbReference>
<evidence type="ECO:0000313" key="5">
    <source>
        <dbReference type="EMBL" id="AIG73914.1"/>
    </source>
</evidence>
<evidence type="ECO:0000259" key="3">
    <source>
        <dbReference type="Pfam" id="PF02371"/>
    </source>
</evidence>
<evidence type="ECO:0000313" key="8">
    <source>
        <dbReference type="Proteomes" id="UP000028492"/>
    </source>
</evidence>
<evidence type="ECO:0000256" key="1">
    <source>
        <dbReference type="SAM" id="Coils"/>
    </source>
</evidence>
<protein>
    <submittedName>
        <fullName evidence="5">Uncharacterized protein</fullName>
    </submittedName>
</protein>
<feature type="domain" description="Transposase IS116/IS110/IS902 C-terminal" evidence="3">
    <location>
        <begin position="243"/>
        <end position="322"/>
    </location>
</feature>
<organism evidence="5 8">
    <name type="scientific">Amycolatopsis japonica</name>
    <dbReference type="NCBI Taxonomy" id="208439"/>
    <lineage>
        <taxon>Bacteria</taxon>
        <taxon>Bacillati</taxon>
        <taxon>Actinomycetota</taxon>
        <taxon>Actinomycetes</taxon>
        <taxon>Pseudonocardiales</taxon>
        <taxon>Pseudonocardiaceae</taxon>
        <taxon>Amycolatopsis</taxon>
        <taxon>Amycolatopsis japonica group</taxon>
    </lineage>
</organism>
<gene>
    <name evidence="4" type="ORF">AJAP_02960</name>
    <name evidence="5" type="ORF">AJAP_04970</name>
    <name evidence="6" type="ORF">AJAP_17050</name>
    <name evidence="7" type="ORF">AJAP_23520</name>
</gene>
<keyword evidence="8" id="KW-1185">Reference proteome</keyword>
<accession>A0A075UMV9</accession>
<keyword evidence="1" id="KW-0175">Coiled coil</keyword>
<dbReference type="NCBIfam" id="NF033542">
    <property type="entry name" value="transpos_IS110"/>
    <property type="match status" value="1"/>
</dbReference>
<dbReference type="InterPro" id="IPR047650">
    <property type="entry name" value="Transpos_IS110"/>
</dbReference>
<sequence>MAVTRMTDQQHAVDTTLVTGGVDTHKDTHTAAALDHLGRCLGTRTFPATTAGYTALLAWLGGFGVVTGVGVEGTGSYGAGLARHLAAEDVTVVEVNQPDRHTRRRAGKTDAQDAINAARAVLSGQAGTTPKAGTGPAAAISALRTALNGAVKSRTAALNQLDALIVTAPAALRETLTPLTGTTLITTCARLRPGTDLTDPRTAVKTALRRLARRIQHLTDEITDTKTELATLTRQALPATTALFGVGPDTAAQLLTTAGDNPDRITTEARFAHLCGAAPIHASSGRTTRHRLNRGGDRHANAALYRIAIVRMRHCPSTRAYVERRTTEGLPKRHIIRCLKRYIAREIHQALIADLATLTHTP</sequence>
<reference evidence="5 8" key="1">
    <citation type="journal article" date="2014" name="J. Biotechnol.">
        <title>Complete genome sequence of the actinobacterium Amycolatopsis japonica MG417-CF17(T) (=DSM 44213T) producing (S,S)-N,N'-ethylenediaminedisuccinic acid.</title>
        <authorList>
            <person name="Stegmann E."/>
            <person name="Albersmeier A."/>
            <person name="Spohn M."/>
            <person name="Gert H."/>
            <person name="Weber T."/>
            <person name="Wohlleben W."/>
            <person name="Kalinowski J."/>
            <person name="Ruckert C."/>
        </authorList>
    </citation>
    <scope>NUCLEOTIDE SEQUENCE [LARGE SCALE GENOMIC DNA]</scope>
    <source>
        <strain evidence="5">MG417-CF17</strain>
        <strain evidence="8">MG417-CF17 (DSM 44213)</strain>
    </source>
</reference>
<dbReference type="EMBL" id="CP008953">
    <property type="protein sequence ID" value="AIG76278.1"/>
    <property type="molecule type" value="Genomic_DNA"/>
</dbReference>
<evidence type="ECO:0000259" key="2">
    <source>
        <dbReference type="Pfam" id="PF01548"/>
    </source>
</evidence>
<dbReference type="EMBL" id="CP008953">
    <property type="protein sequence ID" value="AIG73914.1"/>
    <property type="molecule type" value="Genomic_DNA"/>
</dbReference>
<dbReference type="PANTHER" id="PTHR33055:SF16">
    <property type="entry name" value="TRANSPOSASE FOR INSERTION SEQUENCE ELEMENT IS1547"/>
    <property type="match status" value="1"/>
</dbReference>
<dbReference type="AlphaFoldDB" id="A0A075UMV9"/>
<dbReference type="Pfam" id="PF02371">
    <property type="entry name" value="Transposase_20"/>
    <property type="match status" value="1"/>
</dbReference>
<dbReference type="GO" id="GO:0004803">
    <property type="term" value="F:transposase activity"/>
    <property type="evidence" value="ECO:0007669"/>
    <property type="project" value="InterPro"/>
</dbReference>
<dbReference type="HOGENOM" id="CLU_052328_3_0_11"/>
<feature type="domain" description="Transposase IS110-like N-terminal" evidence="2">
    <location>
        <begin position="21"/>
        <end position="165"/>
    </location>
</feature>
<evidence type="ECO:0000313" key="7">
    <source>
        <dbReference type="EMBL" id="AIG77555.1"/>
    </source>
</evidence>
<dbReference type="Pfam" id="PF01548">
    <property type="entry name" value="DEDD_Tnp_IS110"/>
    <property type="match status" value="1"/>
</dbReference>
<dbReference type="KEGG" id="aja:AJAP_23520"/>
<dbReference type="KEGG" id="aja:AJAP_02960"/>
<evidence type="ECO:0000313" key="4">
    <source>
        <dbReference type="EMBL" id="AIG73518.1"/>
    </source>
</evidence>
<dbReference type="eggNOG" id="COG3547">
    <property type="taxonomic scope" value="Bacteria"/>
</dbReference>
<dbReference type="GO" id="GO:0006313">
    <property type="term" value="P:DNA transposition"/>
    <property type="evidence" value="ECO:0007669"/>
    <property type="project" value="InterPro"/>
</dbReference>
<dbReference type="KEGG" id="aja:AJAP_04970"/>
<proteinExistence type="predicted"/>
<dbReference type="EMBL" id="CP008953">
    <property type="protein sequence ID" value="AIG77555.1"/>
    <property type="molecule type" value="Genomic_DNA"/>
</dbReference>
<dbReference type="KEGG" id="aja:AJAP_17050"/>
<dbReference type="STRING" id="208439.AJAP_02960"/>
<evidence type="ECO:0000313" key="6">
    <source>
        <dbReference type="EMBL" id="AIG76278.1"/>
    </source>
</evidence>
<dbReference type="Proteomes" id="UP000028492">
    <property type="component" value="Chromosome"/>
</dbReference>
<name>A0A075UMV9_9PSEU</name>
<dbReference type="PANTHER" id="PTHR33055">
    <property type="entry name" value="TRANSPOSASE FOR INSERTION SEQUENCE ELEMENT IS1111A"/>
    <property type="match status" value="1"/>
</dbReference>
<feature type="coiled-coil region" evidence="1">
    <location>
        <begin position="208"/>
        <end position="235"/>
    </location>
</feature>
<dbReference type="InterPro" id="IPR002525">
    <property type="entry name" value="Transp_IS110-like_N"/>
</dbReference>
<dbReference type="EMBL" id="CP008953">
    <property type="protein sequence ID" value="AIG73518.1"/>
    <property type="molecule type" value="Genomic_DNA"/>
</dbReference>